<comment type="subcellular location">
    <subcellularLocation>
        <location evidence="1">Periplasm</location>
    </subcellularLocation>
</comment>
<accession>A0ABY4FMI5</accession>
<feature type="chain" id="PRO_5047547754" evidence="4">
    <location>
        <begin position="27"/>
        <end position="327"/>
    </location>
</feature>
<dbReference type="EMBL" id="CP095045">
    <property type="protein sequence ID" value="UOQ57474.1"/>
    <property type="molecule type" value="Genomic_DNA"/>
</dbReference>
<feature type="signal peptide" evidence="4">
    <location>
        <begin position="1"/>
        <end position="26"/>
    </location>
</feature>
<evidence type="ECO:0000256" key="3">
    <source>
        <dbReference type="ARBA" id="ARBA00022729"/>
    </source>
</evidence>
<dbReference type="Gene3D" id="3.40.190.10">
    <property type="entry name" value="Periplasmic binding protein-like II"/>
    <property type="match status" value="2"/>
</dbReference>
<dbReference type="PANTHER" id="PTHR30024:SF47">
    <property type="entry name" value="TAURINE-BINDING PERIPLASMIC PROTEIN"/>
    <property type="match status" value="1"/>
</dbReference>
<name>A0ABY4FMI5_9MICO</name>
<dbReference type="PROSITE" id="PS51257">
    <property type="entry name" value="PROKAR_LIPOPROTEIN"/>
    <property type="match status" value="1"/>
</dbReference>
<dbReference type="SUPFAM" id="SSF53850">
    <property type="entry name" value="Periplasmic binding protein-like II"/>
    <property type="match status" value="1"/>
</dbReference>
<evidence type="ECO:0000313" key="7">
    <source>
        <dbReference type="Proteomes" id="UP000831786"/>
    </source>
</evidence>
<sequence>MQKRTALLAILAAASLALVGCTDSGASESTEGEATTAESGELRQIRVASLPISDQIALQVGIDEGIFEKHGLEVEVVPAQGGAQAIPALMSGDIQFAIGQPFGPFRAALQDLGVTVISNFSSSRAEGDDVNAVVSLADSGIERPSDLAGKKVSVNSLGAAGDLTIKAAVDADGGDSSTIEFVEVAFPDAQAQLEAGNIDAAWVPDPFMSQIAEEGNLVVSPYQAVLPGLTVLTNITTNELIESDPELVEDYAVAVAEALEFTENNDEAARAALVKHLDIPEEVAAGITLPVFDAELDLDQIEELADLAVEYGTLEEKPDIASVFVQY</sequence>
<reference evidence="6 7" key="1">
    <citation type="submission" date="2022-04" db="EMBL/GenBank/DDBJ databases">
        <title>Leucobacter sp. isolated from rhizosphere of garlic.</title>
        <authorList>
            <person name="Won M."/>
            <person name="Lee C.-M."/>
            <person name="Woen H.-Y."/>
            <person name="Kwon S.-W."/>
        </authorList>
    </citation>
    <scope>NUCLEOTIDE SEQUENCE [LARGE SCALE GENOMIC DNA]</scope>
    <source>
        <strain evidence="6 7">H21R-40</strain>
    </source>
</reference>
<gene>
    <name evidence="6" type="ORF">MUN78_01110</name>
</gene>
<evidence type="ECO:0000313" key="6">
    <source>
        <dbReference type="EMBL" id="UOQ57474.1"/>
    </source>
</evidence>
<evidence type="ECO:0000256" key="1">
    <source>
        <dbReference type="ARBA" id="ARBA00004418"/>
    </source>
</evidence>
<keyword evidence="7" id="KW-1185">Reference proteome</keyword>
<dbReference type="SMART" id="SM00062">
    <property type="entry name" value="PBPb"/>
    <property type="match status" value="1"/>
</dbReference>
<dbReference type="RefSeq" id="WP_244728223.1">
    <property type="nucleotide sequence ID" value="NZ_CP095045.1"/>
</dbReference>
<protein>
    <submittedName>
        <fullName evidence="6">ABC transporter substrate-binding protein</fullName>
    </submittedName>
</protein>
<dbReference type="Proteomes" id="UP000831786">
    <property type="component" value="Chromosome"/>
</dbReference>
<dbReference type="PANTHER" id="PTHR30024">
    <property type="entry name" value="ALIPHATIC SULFONATES-BINDING PROTEIN-RELATED"/>
    <property type="match status" value="1"/>
</dbReference>
<organism evidence="6 7">
    <name type="scientific">Leucobacter allii</name>
    <dbReference type="NCBI Taxonomy" id="2932247"/>
    <lineage>
        <taxon>Bacteria</taxon>
        <taxon>Bacillati</taxon>
        <taxon>Actinomycetota</taxon>
        <taxon>Actinomycetes</taxon>
        <taxon>Micrococcales</taxon>
        <taxon>Microbacteriaceae</taxon>
        <taxon>Leucobacter</taxon>
    </lineage>
</organism>
<feature type="domain" description="Solute-binding protein family 3/N-terminal" evidence="5">
    <location>
        <begin position="57"/>
        <end position="280"/>
    </location>
</feature>
<keyword evidence="3 4" id="KW-0732">Signal</keyword>
<comment type="similarity">
    <text evidence="2">Belongs to the bacterial solute-binding protein SsuA/TauA family.</text>
</comment>
<dbReference type="InterPro" id="IPR001638">
    <property type="entry name" value="Solute-binding_3/MltF_N"/>
</dbReference>
<evidence type="ECO:0000259" key="5">
    <source>
        <dbReference type="SMART" id="SM00062"/>
    </source>
</evidence>
<dbReference type="Pfam" id="PF09084">
    <property type="entry name" value="NMT1"/>
    <property type="match status" value="1"/>
</dbReference>
<dbReference type="InterPro" id="IPR015168">
    <property type="entry name" value="SsuA/THI5"/>
</dbReference>
<proteinExistence type="inferred from homology"/>
<evidence type="ECO:0000256" key="2">
    <source>
        <dbReference type="ARBA" id="ARBA00010742"/>
    </source>
</evidence>
<evidence type="ECO:0000256" key="4">
    <source>
        <dbReference type="SAM" id="SignalP"/>
    </source>
</evidence>